<reference evidence="1 2" key="1">
    <citation type="submission" date="2019-01" db="EMBL/GenBank/DDBJ databases">
        <title>Insights into ecological role of a new deltaproteobacterial order Candidatus Sinidesulfobacterales (Sva0485) by metagenomics and metatranscriptomics.</title>
        <authorList>
            <person name="Tan S."/>
            <person name="Liu J."/>
            <person name="Fang Y."/>
            <person name="Hedlund B.P."/>
            <person name="Lian Z.H."/>
            <person name="Huang L.Y."/>
            <person name="Li J.T."/>
            <person name="Huang L.N."/>
            <person name="Li W.J."/>
            <person name="Jiang H.C."/>
            <person name="Dong H.L."/>
            <person name="Shu W.S."/>
        </authorList>
    </citation>
    <scope>NUCLEOTIDE SEQUENCE [LARGE SCALE GENOMIC DNA]</scope>
    <source>
        <strain evidence="1">AP3</strain>
    </source>
</reference>
<proteinExistence type="predicted"/>
<gene>
    <name evidence="1" type="ORF">EVJ47_01690</name>
</gene>
<accession>A0A519BCN6</accession>
<dbReference type="AlphaFoldDB" id="A0A519BCN6"/>
<dbReference type="EMBL" id="SGBD01000001">
    <property type="protein sequence ID" value="RZD15014.1"/>
    <property type="molecule type" value="Genomic_DNA"/>
</dbReference>
<dbReference type="Proteomes" id="UP000320813">
    <property type="component" value="Unassembled WGS sequence"/>
</dbReference>
<evidence type="ECO:0000313" key="1">
    <source>
        <dbReference type="EMBL" id="RZD15014.1"/>
    </source>
</evidence>
<evidence type="ECO:0000313" key="2">
    <source>
        <dbReference type="Proteomes" id="UP000320813"/>
    </source>
</evidence>
<organism evidence="1 2">
    <name type="scientific">Candidatus Acidulodesulfobacterium ferriphilum</name>
    <dbReference type="NCBI Taxonomy" id="2597223"/>
    <lineage>
        <taxon>Bacteria</taxon>
        <taxon>Deltaproteobacteria</taxon>
        <taxon>Candidatus Acidulodesulfobacterales</taxon>
        <taxon>Candidatus Acidulodesulfobacterium</taxon>
    </lineage>
</organism>
<name>A0A519BCN6_9DELT</name>
<sequence>MIQGLNNNPTALQLFNNNQSYAQNGQYQNIAGPNDVADKTAALALNTVKTINQGLVNALNESIANLNQNATSNINAGNNGNGNANTQYNGNGRITAGVNQTGNILNKIV</sequence>
<comment type="caution">
    <text evidence="1">The sequence shown here is derived from an EMBL/GenBank/DDBJ whole genome shotgun (WGS) entry which is preliminary data.</text>
</comment>
<protein>
    <submittedName>
        <fullName evidence="1">Uncharacterized protein</fullName>
    </submittedName>
</protein>